<comment type="caution">
    <text evidence="2">The sequence shown here is derived from an EMBL/GenBank/DDBJ whole genome shotgun (WGS) entry which is preliminary data.</text>
</comment>
<evidence type="ECO:0000313" key="2">
    <source>
        <dbReference type="EMBL" id="MBJ8436736.1"/>
    </source>
</evidence>
<dbReference type="EMBL" id="JADWNO010000002">
    <property type="protein sequence ID" value="MBJ8436736.1"/>
    <property type="molecule type" value="Genomic_DNA"/>
</dbReference>
<protein>
    <submittedName>
        <fullName evidence="2">Uncharacterized protein</fullName>
    </submittedName>
</protein>
<dbReference type="RefSeq" id="WP_200042934.1">
    <property type="nucleotide sequence ID" value="NZ_JADWNO010000002.1"/>
</dbReference>
<proteinExistence type="predicted"/>
<evidence type="ECO:0000313" key="3">
    <source>
        <dbReference type="Proteomes" id="UP000808699"/>
    </source>
</evidence>
<feature type="coiled-coil region" evidence="1">
    <location>
        <begin position="144"/>
        <end position="171"/>
    </location>
</feature>
<name>A0ABS1AH71_9GAMM</name>
<sequence>MNQQILTIVITLIAVSGTLLGAYLNSRSNYKIASEKIKSDEKQNDLKIKLELKKTLYLDYFEHLSQVHTFLVRIINEPESRNKHESISILSSSINKIKLVAESKIVLKIFEIEENYINLHAFIMKNIFSYSDKEVKYEIQYAQQQKIQAEVDELKNLLNGINDKEELLHQEIIKKLKEKSTYLDNLIDENLDLFLIIFELRKKLMKESFKQIEDLESLNKDLILLMREDIGLENDSNLLQYFARNNSENLKSAIYDLLDSAIKE</sequence>
<organism evidence="2 3">
    <name type="scientific">Acinetobacter lactucae</name>
    <dbReference type="NCBI Taxonomy" id="1785128"/>
    <lineage>
        <taxon>Bacteria</taxon>
        <taxon>Pseudomonadati</taxon>
        <taxon>Pseudomonadota</taxon>
        <taxon>Gammaproteobacteria</taxon>
        <taxon>Moraxellales</taxon>
        <taxon>Moraxellaceae</taxon>
        <taxon>Acinetobacter</taxon>
        <taxon>Acinetobacter calcoaceticus/baumannii complex</taxon>
    </lineage>
</organism>
<evidence type="ECO:0000256" key="1">
    <source>
        <dbReference type="SAM" id="Coils"/>
    </source>
</evidence>
<keyword evidence="3" id="KW-1185">Reference proteome</keyword>
<accession>A0ABS1AH71</accession>
<gene>
    <name evidence="2" type="ORF">I6M64_05275</name>
</gene>
<keyword evidence="1" id="KW-0175">Coiled coil</keyword>
<dbReference type="Proteomes" id="UP000808699">
    <property type="component" value="Unassembled WGS sequence"/>
</dbReference>
<reference evidence="2 3" key="1">
    <citation type="submission" date="2020-11" db="EMBL/GenBank/DDBJ databases">
        <title>Enhanced detection system for hospital associated transmission using whole genome sequencing surveillance.</title>
        <authorList>
            <person name="Harrison L.H."/>
            <person name="Van Tyne D."/>
            <person name="Marsh J.W."/>
            <person name="Griffith M.P."/>
            <person name="Snyder D.J."/>
            <person name="Cooper V.S."/>
            <person name="Mustapha M."/>
        </authorList>
    </citation>
    <scope>NUCLEOTIDE SEQUENCE [LARGE SCALE GENOMIC DNA]</scope>
    <source>
        <strain evidence="2 3">ACIN00241</strain>
    </source>
</reference>